<evidence type="ECO:0000256" key="5">
    <source>
        <dbReference type="ARBA" id="ARBA00023014"/>
    </source>
</evidence>
<organism evidence="9 11">
    <name type="scientific">Clostridium tepidum</name>
    <dbReference type="NCBI Taxonomy" id="1962263"/>
    <lineage>
        <taxon>Bacteria</taxon>
        <taxon>Bacillati</taxon>
        <taxon>Bacillota</taxon>
        <taxon>Clostridia</taxon>
        <taxon>Eubacteriales</taxon>
        <taxon>Clostridiaceae</taxon>
        <taxon>Clostridium</taxon>
    </lineage>
</organism>
<evidence type="ECO:0000313" key="9">
    <source>
        <dbReference type="EMBL" id="OOO69660.1"/>
    </source>
</evidence>
<comment type="cofactor">
    <cofactor evidence="6">
        <name>[4Fe-4S] cluster</name>
        <dbReference type="ChEBI" id="CHEBI:49883"/>
    </cofactor>
    <text evidence="6">Binds 1 [4Fe-4S] cluster. The cluster is coordinated with 3 cysteines and an exchangeable S-adenosyl-L-methionine.</text>
</comment>
<dbReference type="PANTHER" id="PTHR32331:SF0">
    <property type="entry name" value="UPF0313 PROTEIN YGIQ"/>
    <property type="match status" value="1"/>
</dbReference>
<keyword evidence="4 6" id="KW-0408">Iron</keyword>
<dbReference type="Gene3D" id="3.80.30.20">
    <property type="entry name" value="tm_1862 like domain"/>
    <property type="match status" value="1"/>
</dbReference>
<dbReference type="InterPro" id="IPR022946">
    <property type="entry name" value="UPF0313"/>
</dbReference>
<protein>
    <submittedName>
        <fullName evidence="9">YgiQ family radical SAM protein</fullName>
    </submittedName>
</protein>
<dbReference type="InterPro" id="IPR058240">
    <property type="entry name" value="rSAM_sf"/>
</dbReference>
<feature type="domain" description="Radical SAM core" evidence="7">
    <location>
        <begin position="296"/>
        <end position="567"/>
    </location>
</feature>
<keyword evidence="2 6" id="KW-0949">S-adenosyl-L-methionine</keyword>
<dbReference type="SFLD" id="SFLDS00029">
    <property type="entry name" value="Radical_SAM"/>
    <property type="match status" value="1"/>
</dbReference>
<dbReference type="PROSITE" id="PS51918">
    <property type="entry name" value="RADICAL_SAM"/>
    <property type="match status" value="1"/>
</dbReference>
<evidence type="ECO:0000256" key="6">
    <source>
        <dbReference type="HAMAP-Rule" id="MF_01251"/>
    </source>
</evidence>
<dbReference type="Pfam" id="PF04055">
    <property type="entry name" value="Radical_SAM"/>
    <property type="match status" value="1"/>
</dbReference>
<name>A0A1S9IH94_9CLOT</name>
<dbReference type="SMART" id="SM00729">
    <property type="entry name" value="Elp3"/>
    <property type="match status" value="1"/>
</dbReference>
<keyword evidence="10" id="KW-1185">Reference proteome</keyword>
<feature type="binding site" evidence="6">
    <location>
        <position position="314"/>
    </location>
    <ligand>
        <name>[4Fe-4S] cluster</name>
        <dbReference type="ChEBI" id="CHEBI:49883"/>
        <note>4Fe-4S-S-AdoMet</note>
    </ligand>
</feature>
<reference evidence="9 11" key="2">
    <citation type="submission" date="2016-12" db="EMBL/GenBank/DDBJ databases">
        <title>Clostridium tepidum sp. nov., a close relative of Clostridium sporogenes and Clostridium botulinum Group I.</title>
        <authorList>
            <person name="Dobritsa A.P."/>
            <person name="Kutumbaka K.K."/>
            <person name="Werner K."/>
            <person name="Wiedmann M."/>
            <person name="Asmus A."/>
            <person name="Samadpour M."/>
        </authorList>
    </citation>
    <scope>NUCLEOTIDE SEQUENCE [LARGE SCALE GENOMIC DNA]</scope>
    <source>
        <strain evidence="9 11">IEH 97212</strain>
    </source>
</reference>
<dbReference type="NCBIfam" id="TIGR03904">
    <property type="entry name" value="SAM_YgiQ"/>
    <property type="match status" value="1"/>
</dbReference>
<dbReference type="InterPro" id="IPR013704">
    <property type="entry name" value="UPF0313_N"/>
</dbReference>
<comment type="similarity">
    <text evidence="6">Belongs to the UPF0313 family.</text>
</comment>
<evidence type="ECO:0000256" key="4">
    <source>
        <dbReference type="ARBA" id="ARBA00023004"/>
    </source>
</evidence>
<dbReference type="Proteomes" id="UP000190206">
    <property type="component" value="Unassembled WGS sequence"/>
</dbReference>
<dbReference type="Proteomes" id="UP000190256">
    <property type="component" value="Unassembled WGS sequence"/>
</dbReference>
<dbReference type="InterPro" id="IPR024560">
    <property type="entry name" value="UPF0313_C"/>
</dbReference>
<dbReference type="EMBL" id="MRAE01000003">
    <property type="protein sequence ID" value="OOO69660.1"/>
    <property type="molecule type" value="Genomic_DNA"/>
</dbReference>
<feature type="binding site" evidence="6">
    <location>
        <position position="317"/>
    </location>
    <ligand>
        <name>[4Fe-4S] cluster</name>
        <dbReference type="ChEBI" id="CHEBI:49883"/>
        <note>4Fe-4S-S-AdoMet</note>
    </ligand>
</feature>
<evidence type="ECO:0000313" key="10">
    <source>
        <dbReference type="Proteomes" id="UP000190206"/>
    </source>
</evidence>
<dbReference type="PANTHER" id="PTHR32331">
    <property type="entry name" value="UPF0313 PROTEIN YGIQ"/>
    <property type="match status" value="1"/>
</dbReference>
<dbReference type="AlphaFoldDB" id="A0A1S9IH94"/>
<evidence type="ECO:0000313" key="8">
    <source>
        <dbReference type="EMBL" id="OOO63125.1"/>
    </source>
</evidence>
<evidence type="ECO:0000256" key="3">
    <source>
        <dbReference type="ARBA" id="ARBA00022723"/>
    </source>
</evidence>
<dbReference type="GO" id="GO:0003824">
    <property type="term" value="F:catalytic activity"/>
    <property type="evidence" value="ECO:0007669"/>
    <property type="project" value="InterPro"/>
</dbReference>
<dbReference type="GO" id="GO:0005506">
    <property type="term" value="F:iron ion binding"/>
    <property type="evidence" value="ECO:0007669"/>
    <property type="project" value="UniProtKB-UniRule"/>
</dbReference>
<evidence type="ECO:0000256" key="2">
    <source>
        <dbReference type="ARBA" id="ARBA00022691"/>
    </source>
</evidence>
<keyword evidence="5 6" id="KW-0411">Iron-sulfur</keyword>
<evidence type="ECO:0000313" key="11">
    <source>
        <dbReference type="Proteomes" id="UP000190256"/>
    </source>
</evidence>
<dbReference type="InterPro" id="IPR006638">
    <property type="entry name" value="Elp3/MiaA/NifB-like_rSAM"/>
</dbReference>
<dbReference type="Pfam" id="PF08497">
    <property type="entry name" value="Radical_SAM_N"/>
    <property type="match status" value="1"/>
</dbReference>
<feature type="binding site" evidence="6">
    <location>
        <position position="310"/>
    </location>
    <ligand>
        <name>[4Fe-4S] cluster</name>
        <dbReference type="ChEBI" id="CHEBI:49883"/>
        <note>4Fe-4S-S-AdoMet</note>
    </ligand>
</feature>
<reference evidence="8 10" key="1">
    <citation type="submission" date="2016-12" db="EMBL/GenBank/DDBJ databases">
        <title>Clostridium tepidum sp. nov., a close relative of Clostridium sporogenes and Clostridium botulinum Group I.</title>
        <authorList>
            <person name="Dobritsa A.P."/>
            <person name="Kutumbaka K."/>
            <person name="Werner K."/>
            <person name="Samadpour M."/>
        </authorList>
    </citation>
    <scope>NUCLEOTIDE SEQUENCE [LARGE SCALE GENOMIC DNA]</scope>
    <source>
        <strain evidence="8 10">PE</strain>
    </source>
</reference>
<gene>
    <name evidence="8" type="ORF">BS637_04105</name>
    <name evidence="9" type="ORF">BS638_01915</name>
</gene>
<dbReference type="InterPro" id="IPR007197">
    <property type="entry name" value="rSAM"/>
</dbReference>
<keyword evidence="1 6" id="KW-0004">4Fe-4S</keyword>
<evidence type="ECO:0000259" key="7">
    <source>
        <dbReference type="PROSITE" id="PS51918"/>
    </source>
</evidence>
<dbReference type="SFLD" id="SFLDG01082">
    <property type="entry name" value="B12-binding_domain_containing"/>
    <property type="match status" value="1"/>
</dbReference>
<proteinExistence type="inferred from homology"/>
<dbReference type="SUPFAM" id="SSF102114">
    <property type="entry name" value="Radical SAM enzymes"/>
    <property type="match status" value="1"/>
</dbReference>
<dbReference type="GO" id="GO:0051539">
    <property type="term" value="F:4 iron, 4 sulfur cluster binding"/>
    <property type="evidence" value="ECO:0007669"/>
    <property type="project" value="UniProtKB-KW"/>
</dbReference>
<sequence>MLNNINFLPVSKEDLKKRNIDILDFIIVTGDAYVDHPSFGTAIIGRVLEREGFTVGIIAQPDWRNIDDFKKLGKPKYAFLVNSGNIDSMVNHYTASKRKRHDDFYSPGGKSGYRPDRAVIVYCNKIKEAFKDSPIIIGGIEASLRRFAHYDYWDNAVRRSILEDSSADLLIYGMGEKPIVQISNLLRYGMKIDSIKNVTGTAYIEKDISNLDDYIEIPSFEEVSTNKKSYAEAYKIQYYEQDSIRGKTLVQKHKDRYVVQNPPQPPLSEEEMDEVYALPYARTYHPMYESEGGIPAIKEVKFSITSHRGCYGSCSFCALTFHQGRVIQNRSQESILKEANMITNMKDFKGYIHDVGGPTANFRHRACKVQEKNGTCKNRQCVFPSACKNLIVDHKEYLNLLRKIRKIPNVKKVFIRSGIRFDYLMYDKNDEFFKELCKHHISGQLKVAPEHINDKVLKLMGKPNKNVYDSFVKKYHDINKKMNKKQFLVPYLMSSHPGSDLKAAIELAEYIKKMGYTPEQVQDFYPTPGSLSTTMYYTEINPLTEEKVYIPKDQKEKSMQRALLQFAIPDNYDLVKEALLKAHREDLIGNGPNCLIPYNKPHKKFHKKNNSKNNNYKKNNNINKKCKKNSLFKHKK</sequence>
<dbReference type="HAMAP" id="MF_01251">
    <property type="entry name" value="UPF0313"/>
    <property type="match status" value="1"/>
</dbReference>
<dbReference type="SFLD" id="SFLDG01069">
    <property type="entry name" value="UPF0313"/>
    <property type="match status" value="1"/>
</dbReference>
<accession>A0A1S9IH94</accession>
<dbReference type="InterPro" id="IPR023404">
    <property type="entry name" value="rSAM_horseshoe"/>
</dbReference>
<evidence type="ECO:0000256" key="1">
    <source>
        <dbReference type="ARBA" id="ARBA00022485"/>
    </source>
</evidence>
<dbReference type="EMBL" id="MRAD01000003">
    <property type="protein sequence ID" value="OOO63125.1"/>
    <property type="molecule type" value="Genomic_DNA"/>
</dbReference>
<keyword evidence="3 6" id="KW-0479">Metal-binding</keyword>
<comment type="caution">
    <text evidence="9">The sequence shown here is derived from an EMBL/GenBank/DDBJ whole genome shotgun (WGS) entry which is preliminary data.</text>
</comment>
<dbReference type="STRING" id="1962263.BS637_04105"/>
<dbReference type="Pfam" id="PF11842">
    <property type="entry name" value="DUF3362"/>
    <property type="match status" value="1"/>
</dbReference>